<proteinExistence type="predicted"/>
<reference evidence="1 2" key="1">
    <citation type="submission" date="2017-07" db="EMBL/GenBank/DDBJ databases">
        <authorList>
            <person name="Talla V."/>
            <person name="Backstrom N."/>
        </authorList>
    </citation>
    <scope>NUCLEOTIDE SEQUENCE [LARGE SCALE GENOMIC DNA]</scope>
</reference>
<evidence type="ECO:0000313" key="2">
    <source>
        <dbReference type="Proteomes" id="UP000324832"/>
    </source>
</evidence>
<organism evidence="1 2">
    <name type="scientific">Leptidea sinapis</name>
    <dbReference type="NCBI Taxonomy" id="189913"/>
    <lineage>
        <taxon>Eukaryota</taxon>
        <taxon>Metazoa</taxon>
        <taxon>Ecdysozoa</taxon>
        <taxon>Arthropoda</taxon>
        <taxon>Hexapoda</taxon>
        <taxon>Insecta</taxon>
        <taxon>Pterygota</taxon>
        <taxon>Neoptera</taxon>
        <taxon>Endopterygota</taxon>
        <taxon>Lepidoptera</taxon>
        <taxon>Glossata</taxon>
        <taxon>Ditrysia</taxon>
        <taxon>Papilionoidea</taxon>
        <taxon>Pieridae</taxon>
        <taxon>Dismorphiinae</taxon>
        <taxon>Leptidea</taxon>
    </lineage>
</organism>
<dbReference type="EMBL" id="FZQP02001282">
    <property type="protein sequence ID" value="VVC92364.1"/>
    <property type="molecule type" value="Genomic_DNA"/>
</dbReference>
<gene>
    <name evidence="1" type="ORF">LSINAPIS_LOCUS4829</name>
</gene>
<accession>A0A5E4Q498</accession>
<name>A0A5E4Q498_9NEOP</name>
<sequence>MSAGNFDIEGYPQNICATCNDTLDDISKFIDKFKESSHILQNNLIIKLEQFDFSDANTNNQLNVELEPGDIKHDTDDDFIVNEHFDNIFIEEHLTEENYIKKESKVKKHSVRRTSGKKKCPKSTSKLASSILEVLNHQAYQNLCQKNRMLFQNVNI</sequence>
<evidence type="ECO:0000313" key="1">
    <source>
        <dbReference type="EMBL" id="VVC92364.1"/>
    </source>
</evidence>
<evidence type="ECO:0008006" key="3">
    <source>
        <dbReference type="Google" id="ProtNLM"/>
    </source>
</evidence>
<dbReference type="AlphaFoldDB" id="A0A5E4Q498"/>
<dbReference type="Proteomes" id="UP000324832">
    <property type="component" value="Unassembled WGS sequence"/>
</dbReference>
<protein>
    <recommendedName>
        <fullName evidence="3">ZAD domain-containing protein</fullName>
    </recommendedName>
</protein>
<keyword evidence="2" id="KW-1185">Reference proteome</keyword>